<dbReference type="AlphaFoldDB" id="A0A814XX12"/>
<dbReference type="Proteomes" id="UP000663852">
    <property type="component" value="Unassembled WGS sequence"/>
</dbReference>
<proteinExistence type="predicted"/>
<sequence length="154" mass="17607">MSIDLGRRATVRFSHWSSLYRCKSMDGKFSIAWYSTRVDRNGSTGLARTYSQVRVTIKGWVKMRGRSKWVNYVSYDSFRTPAASPTHTLYSVVTEYGASWHSTRVDRNGSTGLARTYSQRLRLTRELLLKKLFDTHMFDASSIGLGHPIATRIS</sequence>
<accession>A0A814XX12</accession>
<comment type="caution">
    <text evidence="1">The sequence shown here is derived from an EMBL/GenBank/DDBJ whole genome shotgun (WGS) entry which is preliminary data.</text>
</comment>
<evidence type="ECO:0000313" key="2">
    <source>
        <dbReference type="Proteomes" id="UP000663852"/>
    </source>
</evidence>
<organism evidence="1 2">
    <name type="scientific">Adineta ricciae</name>
    <name type="common">Rotifer</name>
    <dbReference type="NCBI Taxonomy" id="249248"/>
    <lineage>
        <taxon>Eukaryota</taxon>
        <taxon>Metazoa</taxon>
        <taxon>Spiralia</taxon>
        <taxon>Gnathifera</taxon>
        <taxon>Rotifera</taxon>
        <taxon>Eurotatoria</taxon>
        <taxon>Bdelloidea</taxon>
        <taxon>Adinetida</taxon>
        <taxon>Adinetidae</taxon>
        <taxon>Adineta</taxon>
    </lineage>
</organism>
<reference evidence="1" key="1">
    <citation type="submission" date="2021-02" db="EMBL/GenBank/DDBJ databases">
        <authorList>
            <person name="Nowell W R."/>
        </authorList>
    </citation>
    <scope>NUCLEOTIDE SEQUENCE</scope>
</reference>
<protein>
    <submittedName>
        <fullName evidence="1">Uncharacterized protein</fullName>
    </submittedName>
</protein>
<evidence type="ECO:0000313" key="1">
    <source>
        <dbReference type="EMBL" id="CAF1221617.1"/>
    </source>
</evidence>
<gene>
    <name evidence="1" type="ORF">EDS130_LOCUS26448</name>
</gene>
<name>A0A814XX12_ADIRI</name>
<dbReference type="EMBL" id="CAJNOJ010000161">
    <property type="protein sequence ID" value="CAF1221617.1"/>
    <property type="molecule type" value="Genomic_DNA"/>
</dbReference>